<keyword evidence="2 5" id="KW-0808">Transferase</keyword>
<comment type="catalytic activity">
    <reaction evidence="4 5">
        <text>L-glutaminyl-[peptide chain release factor] + S-adenosyl-L-methionine = N(5)-methyl-L-glutaminyl-[peptide chain release factor] + S-adenosyl-L-homocysteine + H(+)</text>
        <dbReference type="Rhea" id="RHEA:42896"/>
        <dbReference type="Rhea" id="RHEA-COMP:10271"/>
        <dbReference type="Rhea" id="RHEA-COMP:10272"/>
        <dbReference type="ChEBI" id="CHEBI:15378"/>
        <dbReference type="ChEBI" id="CHEBI:30011"/>
        <dbReference type="ChEBI" id="CHEBI:57856"/>
        <dbReference type="ChEBI" id="CHEBI:59789"/>
        <dbReference type="ChEBI" id="CHEBI:61891"/>
        <dbReference type="EC" id="2.1.1.297"/>
    </reaction>
</comment>
<dbReference type="OrthoDB" id="9800643at2"/>
<reference evidence="8 9" key="1">
    <citation type="submission" date="2012-05" db="EMBL/GenBank/DDBJ databases">
        <title>The Genome Sequence of Eubacteriaceae bacterium CM2.</title>
        <authorList>
            <consortium name="The Broad Institute Genome Sequencing Platform"/>
            <person name="Earl A."/>
            <person name="Ward D."/>
            <person name="Feldgarden M."/>
            <person name="Gevers D."/>
            <person name="Sizova M."/>
            <person name="Hazen A."/>
            <person name="Epstein S."/>
            <person name="Walker B."/>
            <person name="Young S.K."/>
            <person name="Zeng Q."/>
            <person name="Gargeya S."/>
            <person name="Fitzgerald M."/>
            <person name="Haas B."/>
            <person name="Abouelleil A."/>
            <person name="Alvarado L."/>
            <person name="Arachchi H.M."/>
            <person name="Berlin A."/>
            <person name="Chapman S.B."/>
            <person name="Goldberg J."/>
            <person name="Griggs A."/>
            <person name="Gujja S."/>
            <person name="Hansen M."/>
            <person name="Howarth C."/>
            <person name="Imamovic A."/>
            <person name="Larimer J."/>
            <person name="McCowen C."/>
            <person name="Montmayeur A."/>
            <person name="Murphy C."/>
            <person name="Neiman D."/>
            <person name="Pearson M."/>
            <person name="Priest M."/>
            <person name="Roberts A."/>
            <person name="Saif S."/>
            <person name="Shea T."/>
            <person name="Sisk P."/>
            <person name="Sykes S."/>
            <person name="Wortman J."/>
            <person name="Nusbaum C."/>
            <person name="Birren B."/>
        </authorList>
    </citation>
    <scope>NUCLEOTIDE SEQUENCE [LARGE SCALE GENOMIC DNA]</scope>
    <source>
        <strain evidence="8 9">CM2</strain>
    </source>
</reference>
<dbReference type="InterPro" id="IPR029063">
    <property type="entry name" value="SAM-dependent_MTases_sf"/>
</dbReference>
<accession>V9HTS2</accession>
<feature type="binding site" evidence="5">
    <location>
        <position position="141"/>
    </location>
    <ligand>
        <name>S-adenosyl-L-methionine</name>
        <dbReference type="ChEBI" id="CHEBI:59789"/>
    </ligand>
</feature>
<dbReference type="PANTHER" id="PTHR18895">
    <property type="entry name" value="HEMK METHYLTRANSFERASE"/>
    <property type="match status" value="1"/>
</dbReference>
<organism evidence="8 9">
    <name type="scientific">Peptoanaerobacter stomatis</name>
    <dbReference type="NCBI Taxonomy" id="796937"/>
    <lineage>
        <taxon>Bacteria</taxon>
        <taxon>Bacillati</taxon>
        <taxon>Bacillota</taxon>
        <taxon>Clostridia</taxon>
        <taxon>Peptostreptococcales</taxon>
        <taxon>Filifactoraceae</taxon>
        <taxon>Peptoanaerobacter</taxon>
    </lineage>
</organism>
<dbReference type="Gene3D" id="3.40.50.150">
    <property type="entry name" value="Vaccinia Virus protein VP39"/>
    <property type="match status" value="1"/>
</dbReference>
<evidence type="ECO:0000259" key="7">
    <source>
        <dbReference type="Pfam" id="PF17827"/>
    </source>
</evidence>
<evidence type="ECO:0000256" key="1">
    <source>
        <dbReference type="ARBA" id="ARBA00022603"/>
    </source>
</evidence>
<comment type="function">
    <text evidence="5">Methylates the class 1 translation termination release factors RF1/PrfA and RF2/PrfB on the glutamine residue of the universally conserved GGQ motif.</text>
</comment>
<evidence type="ECO:0000259" key="6">
    <source>
        <dbReference type="Pfam" id="PF05175"/>
    </source>
</evidence>
<dbReference type="SUPFAM" id="SSF53335">
    <property type="entry name" value="S-adenosyl-L-methionine-dependent methyltransferases"/>
    <property type="match status" value="1"/>
</dbReference>
<evidence type="ECO:0000256" key="2">
    <source>
        <dbReference type="ARBA" id="ARBA00022679"/>
    </source>
</evidence>
<keyword evidence="3 5" id="KW-0949">S-adenosyl-L-methionine</keyword>
<name>V9HTS2_9FIRM</name>
<dbReference type="NCBIfam" id="TIGR00536">
    <property type="entry name" value="hemK_fam"/>
    <property type="match status" value="1"/>
</dbReference>
<dbReference type="RefSeq" id="WP_009526763.1">
    <property type="nucleotide sequence ID" value="NZ_JH815225.1"/>
</dbReference>
<evidence type="ECO:0000256" key="3">
    <source>
        <dbReference type="ARBA" id="ARBA00022691"/>
    </source>
</evidence>
<dbReference type="Gene3D" id="1.10.8.10">
    <property type="entry name" value="DNA helicase RuvA subunit, C-terminal domain"/>
    <property type="match status" value="1"/>
</dbReference>
<protein>
    <recommendedName>
        <fullName evidence="5">Release factor glutamine methyltransferase</fullName>
        <shortName evidence="5">RF MTase</shortName>
        <ecNumber evidence="5">2.1.1.297</ecNumber>
    </recommendedName>
    <alternativeName>
        <fullName evidence="5">N5-glutamine methyltransferase PrmC</fullName>
    </alternativeName>
    <alternativeName>
        <fullName evidence="5">Protein-(glutamine-N5) MTase PrmC</fullName>
    </alternativeName>
    <alternativeName>
        <fullName evidence="5">Protein-glutamine N-methyltransferase PrmC</fullName>
    </alternativeName>
</protein>
<dbReference type="Pfam" id="PF05175">
    <property type="entry name" value="MTS"/>
    <property type="match status" value="1"/>
</dbReference>
<dbReference type="PANTHER" id="PTHR18895:SF74">
    <property type="entry name" value="MTRF1L RELEASE FACTOR GLUTAMINE METHYLTRANSFERASE"/>
    <property type="match status" value="1"/>
</dbReference>
<dbReference type="HOGENOM" id="CLU_018398_3_2_9"/>
<dbReference type="InterPro" id="IPR004556">
    <property type="entry name" value="HemK-like"/>
</dbReference>
<feature type="domain" description="Methyltransferase small" evidence="6">
    <location>
        <begin position="107"/>
        <end position="188"/>
    </location>
</feature>
<dbReference type="EMBL" id="AFZF02000004">
    <property type="protein sequence ID" value="EHL14810.1"/>
    <property type="molecule type" value="Genomic_DNA"/>
</dbReference>
<dbReference type="GO" id="GO:0003676">
    <property type="term" value="F:nucleic acid binding"/>
    <property type="evidence" value="ECO:0007669"/>
    <property type="project" value="InterPro"/>
</dbReference>
<feature type="binding site" evidence="5">
    <location>
        <begin position="118"/>
        <end position="122"/>
    </location>
    <ligand>
        <name>S-adenosyl-L-methionine</name>
        <dbReference type="ChEBI" id="CHEBI:59789"/>
    </ligand>
</feature>
<dbReference type="InterPro" id="IPR019874">
    <property type="entry name" value="RF_methyltr_PrmC"/>
</dbReference>
<dbReference type="CDD" id="cd02440">
    <property type="entry name" value="AdoMet_MTases"/>
    <property type="match status" value="1"/>
</dbReference>
<comment type="caution">
    <text evidence="8">The sequence shown here is derived from an EMBL/GenBank/DDBJ whole genome shotgun (WGS) entry which is preliminary data.</text>
</comment>
<dbReference type="HAMAP" id="MF_02126">
    <property type="entry name" value="RF_methyltr_PrmC"/>
    <property type="match status" value="1"/>
</dbReference>
<dbReference type="PATRIC" id="fig|796939.3.peg.1832"/>
<dbReference type="AlphaFoldDB" id="V9HTS2"/>
<proteinExistence type="inferred from homology"/>
<dbReference type="EC" id="2.1.1.297" evidence="5"/>
<feature type="binding site" evidence="5">
    <location>
        <begin position="185"/>
        <end position="188"/>
    </location>
    <ligand>
        <name>substrate</name>
    </ligand>
</feature>
<comment type="similarity">
    <text evidence="5">Belongs to the protein N5-glutamine methyltransferase family. PrmC subfamily.</text>
</comment>
<keyword evidence="1 5" id="KW-0489">Methyltransferase</keyword>
<comment type="caution">
    <text evidence="5">Lacks conserved residue(s) required for the propagation of feature annotation.</text>
</comment>
<evidence type="ECO:0000313" key="9">
    <source>
        <dbReference type="Proteomes" id="UP000017818"/>
    </source>
</evidence>
<evidence type="ECO:0000256" key="4">
    <source>
        <dbReference type="ARBA" id="ARBA00048391"/>
    </source>
</evidence>
<dbReference type="GO" id="GO:0032259">
    <property type="term" value="P:methylation"/>
    <property type="evidence" value="ECO:0007669"/>
    <property type="project" value="UniProtKB-KW"/>
</dbReference>
<dbReference type="NCBIfam" id="TIGR03534">
    <property type="entry name" value="RF_mod_PrmC"/>
    <property type="match status" value="1"/>
</dbReference>
<evidence type="ECO:0000256" key="5">
    <source>
        <dbReference type="HAMAP-Rule" id="MF_02126"/>
    </source>
</evidence>
<dbReference type="InterPro" id="IPR002052">
    <property type="entry name" value="DNA_methylase_N6_adenine_CS"/>
</dbReference>
<dbReference type="InterPro" id="IPR050320">
    <property type="entry name" value="N5-glutamine_MTase"/>
</dbReference>
<dbReference type="GO" id="GO:0102559">
    <property type="term" value="F:peptide chain release factor N(5)-glutamine methyltransferase activity"/>
    <property type="evidence" value="ECO:0007669"/>
    <property type="project" value="UniProtKB-EC"/>
</dbReference>
<dbReference type="InterPro" id="IPR007848">
    <property type="entry name" value="Small_mtfrase_dom"/>
</dbReference>
<feature type="binding site" evidence="5">
    <location>
        <position position="185"/>
    </location>
    <ligand>
        <name>S-adenosyl-L-methionine</name>
        <dbReference type="ChEBI" id="CHEBI:59789"/>
    </ligand>
</feature>
<dbReference type="Pfam" id="PF17827">
    <property type="entry name" value="PrmC_N"/>
    <property type="match status" value="1"/>
</dbReference>
<sequence length="285" mass="33248">MTIRQIYTYCINELNSDEKYIDTELLIAHVLKKDRLYIKLNLDEEISMEDENYVKSGINELKIGKPIHYITKVRDFFGLDFFVEEGVLIPRSDTEFLVQESINALNKFDKKLHGLEIGVGSGIISVSLLKNIPNLKMTCIDINEKAILLSRKNAEKLGVSDRISLINSNLYENLQIHEFDFIISNPPYIPTDDIKSLEDKVKNFEPINALDGRKDGLYFYDEILKESKKYLKKDFFIFFEIGYNQGEDLKSLFKKYNFIGDIKIIKDYNNNERAVVYQNRIKVLK</sequence>
<evidence type="ECO:0000313" key="8">
    <source>
        <dbReference type="EMBL" id="EHL14810.1"/>
    </source>
</evidence>
<dbReference type="PROSITE" id="PS00092">
    <property type="entry name" value="N6_MTASE"/>
    <property type="match status" value="1"/>
</dbReference>
<dbReference type="InterPro" id="IPR040758">
    <property type="entry name" value="PrmC_N"/>
</dbReference>
<dbReference type="Proteomes" id="UP000017818">
    <property type="component" value="Unassembled WGS sequence"/>
</dbReference>
<feature type="domain" description="Release factor glutamine methyltransferase N-terminal" evidence="7">
    <location>
        <begin position="13"/>
        <end position="71"/>
    </location>
</feature>
<gene>
    <name evidence="5" type="primary">prmC</name>
    <name evidence="8" type="ORF">HMPREF9630_00853</name>
</gene>